<proteinExistence type="predicted"/>
<dbReference type="PIRSF" id="PIRSF005357">
    <property type="entry name" value="UCP005357"/>
    <property type="match status" value="1"/>
</dbReference>
<dbReference type="EMBL" id="KF900531">
    <property type="protein sequence ID" value="AIE98261.1"/>
    <property type="molecule type" value="Genomic_DNA"/>
</dbReference>
<protein>
    <recommendedName>
        <fullName evidence="2">Lipid-A-disaccharide synthase related glycosyl transferase</fullName>
    </recommendedName>
</protein>
<accession>A0A075G8G3</accession>
<dbReference type="Pfam" id="PF04007">
    <property type="entry name" value="DUF354"/>
    <property type="match status" value="1"/>
</dbReference>
<dbReference type="InterPro" id="IPR007152">
    <property type="entry name" value="DUF354"/>
</dbReference>
<evidence type="ECO:0000313" key="1">
    <source>
        <dbReference type="EMBL" id="AIE98261.1"/>
    </source>
</evidence>
<dbReference type="PANTHER" id="PTHR39662">
    <property type="entry name" value="DUF354 DOMAIN-CONTAINING PROTEIN-RELATED"/>
    <property type="match status" value="1"/>
</dbReference>
<dbReference type="PANTHER" id="PTHR39662:SF1">
    <property type="entry name" value="DUF354 DOMAIN-CONTAINING PROTEIN"/>
    <property type="match status" value="1"/>
</dbReference>
<reference evidence="1" key="1">
    <citation type="journal article" date="2014" name="Genome Biol. Evol.">
        <title>Pangenome evidence for extensive interdomain horizontal transfer affecting lineage core and shell genes in uncultured planktonic thaumarchaeota and euryarchaeota.</title>
        <authorList>
            <person name="Deschamps P."/>
            <person name="Zivanovic Y."/>
            <person name="Moreira D."/>
            <person name="Rodriguez-Valera F."/>
            <person name="Lopez-Garcia P."/>
        </authorList>
    </citation>
    <scope>NUCLEOTIDE SEQUENCE</scope>
</reference>
<name>A0A075G8G3_9ARCH</name>
<organism evidence="1">
    <name type="scientific">uncultured marine thaumarchaeote KM3_04_H11</name>
    <dbReference type="NCBI Taxonomy" id="1455968"/>
    <lineage>
        <taxon>Archaea</taxon>
        <taxon>Nitrososphaerota</taxon>
        <taxon>environmental samples</taxon>
    </lineage>
</organism>
<sequence length="354" mass="40222">MQFGIKSKYLKIWFDVLTPKQLLFFESMIKHIKKNHTVLCTSRDYDQVTQLAKIRNLKLVIVGKHGGSKRHDKLNASLRRAKLLSTRIKGFSPDITISFCSPEAARVSYGLNIDHICFSDSPHANAVMRLVIPLVQKLLIPWIIPKKEFTKFGINSKDIISYRAIDAAIIAKRKVSKNSKKLVKKSKRKVILVRVEEEYASYSTKKRPAIPIIKEIIKNFSEQEIIVMGRYTSQVRHLDQTFGKKIRVFNKIVDSKILLENADVFVGSGGTMTAESALLGIPTISYNAVPNIIEAYLVRKKLVIRETSPKQAVISIRKILGSSNLEIKKKSKKMLNSMEDPYPILVKTMKTVLK</sequence>
<evidence type="ECO:0008006" key="2">
    <source>
        <dbReference type="Google" id="ProtNLM"/>
    </source>
</evidence>
<dbReference type="Gene3D" id="3.40.50.2000">
    <property type="entry name" value="Glycogen Phosphorylase B"/>
    <property type="match status" value="1"/>
</dbReference>
<dbReference type="AlphaFoldDB" id="A0A075G8G3"/>
<dbReference type="SUPFAM" id="SSF53756">
    <property type="entry name" value="UDP-Glycosyltransferase/glycogen phosphorylase"/>
    <property type="match status" value="1"/>
</dbReference>